<dbReference type="PANTHER" id="PTHR12354">
    <property type="entry name" value="INTERFERON-RELATED DEVELOPMENTAL REGULATOR"/>
    <property type="match status" value="1"/>
</dbReference>
<evidence type="ECO:0000259" key="7">
    <source>
        <dbReference type="Pfam" id="PF04836"/>
    </source>
</evidence>
<feature type="compositionally biased region" description="Acidic residues" evidence="6">
    <location>
        <begin position="241"/>
        <end position="250"/>
    </location>
</feature>
<sequence length="700" mass="74928">MAVEGGRFRACGPNFRRKLSLTVSTLDPFLPEANGNGDLPSLGRGGRRRGGSRARWREPARGQGSGGMRPGKTPAERNPGRLGSGQERGRGLRAGRGEEEADLRWVPAPGRRGRGGRRRSRGRGRLWVCVGSAAGRGRRGRGLGGSRIRRGGAGRDGCSASAAPLGAAREAGRVRATEREQAGAQRGRGASRTLASACARSSTQADSGSSEDEAVSEARSTTSECPSLLSTTAEDSLGGDAVDEQGQQEDLEEKLKEYVDCLTDKSAKTRQGALESLRLALASRLLPDFLLERRLTLADALEKCLKKGKGEEQALAAAVLGLLCVQLGPGPKGEELFHSLQPLLVSVLSDGTASPAARLHCASALGLGCYVAAADVQDLVSCLNCLEGVFSRSCGTGGSTAPVVPTSLHGLLCAALQAWALLLTVCPSTHISHILDRQLPRLPQLLSSESVNLRIAAGETIALLFELARDLEEDFIYEDMEALCGTLRTLATDSNKYRAKADRRRQRSTFRAVLHFVEGGECEEESVRFGLEVLYVDSWARRRIYAAFKDVLGSGLHHHLQNNELLRDIFGLGPVLVLDATALKACKISRFEKVCALGPLTLPSAPVAKRPRAVQGLEEKPWASPCLAHQVLTLCPHSSTYTTRLPSKPEPRRAAVCGTSGQTSSEVGPTEEETVHTCACVFNRRHCNNWSLPGIVALFF</sequence>
<proteinExistence type="inferred from homology"/>
<dbReference type="Gene3D" id="1.25.10.10">
    <property type="entry name" value="Leucine-rich Repeat Variant"/>
    <property type="match status" value="1"/>
</dbReference>
<evidence type="ECO:0000256" key="1">
    <source>
        <dbReference type="ARBA" id="ARBA00008828"/>
    </source>
</evidence>
<organism evidence="9 10">
    <name type="scientific">Canis lupus familiaris</name>
    <name type="common">Dog</name>
    <name type="synonym">Canis familiaris</name>
    <dbReference type="NCBI Taxonomy" id="9615"/>
    <lineage>
        <taxon>Eukaryota</taxon>
        <taxon>Metazoa</taxon>
        <taxon>Chordata</taxon>
        <taxon>Craniata</taxon>
        <taxon>Vertebrata</taxon>
        <taxon>Euteleostomi</taxon>
        <taxon>Mammalia</taxon>
        <taxon>Eutheria</taxon>
        <taxon>Laurasiatheria</taxon>
        <taxon>Carnivora</taxon>
        <taxon>Caniformia</taxon>
        <taxon>Canidae</taxon>
        <taxon>Canis</taxon>
    </lineage>
</organism>
<feature type="domain" description="Interferon-related developmental regulator C-terminal" evidence="7">
    <location>
        <begin position="563"/>
        <end position="594"/>
    </location>
</feature>
<dbReference type="Pfam" id="PF05004">
    <property type="entry name" value="IFRD"/>
    <property type="match status" value="1"/>
</dbReference>
<reference evidence="9" key="2">
    <citation type="submission" date="2025-08" db="UniProtKB">
        <authorList>
            <consortium name="Ensembl"/>
        </authorList>
    </citation>
    <scope>IDENTIFICATION</scope>
    <source>
        <strain evidence="9">Boxer</strain>
    </source>
</reference>
<dbReference type="OrthoDB" id="18978at2759"/>
<feature type="compositionally biased region" description="Basic residues" evidence="6">
    <location>
        <begin position="45"/>
        <end position="54"/>
    </location>
</feature>
<feature type="compositionally biased region" description="Basic and acidic residues" evidence="6">
    <location>
        <begin position="87"/>
        <end position="98"/>
    </location>
</feature>
<feature type="compositionally biased region" description="Polar residues" evidence="6">
    <location>
        <begin position="199"/>
        <end position="208"/>
    </location>
</feature>
<dbReference type="Ensembl" id="ENSCAFT00845039068.1">
    <property type="protein sequence ID" value="ENSCAFP00845030601.1"/>
    <property type="gene ID" value="ENSCAFG00845022147.1"/>
</dbReference>
<evidence type="ECO:0000256" key="3">
    <source>
        <dbReference type="ARBA" id="ARBA00053624"/>
    </source>
</evidence>
<accession>A0A8I3PA64</accession>
<dbReference type="InterPro" id="IPR011989">
    <property type="entry name" value="ARM-like"/>
</dbReference>
<protein>
    <recommendedName>
        <fullName evidence="5">Interferon-related developmental regulator 2</fullName>
    </recommendedName>
</protein>
<evidence type="ECO:0000259" key="8">
    <source>
        <dbReference type="Pfam" id="PF05004"/>
    </source>
</evidence>
<dbReference type="InterPro" id="IPR016024">
    <property type="entry name" value="ARM-type_fold"/>
</dbReference>
<reference evidence="9" key="3">
    <citation type="submission" date="2025-09" db="UniProtKB">
        <authorList>
            <consortium name="Ensembl"/>
        </authorList>
    </citation>
    <scope>IDENTIFICATION</scope>
    <source>
        <strain evidence="9">Boxer</strain>
    </source>
</reference>
<feature type="domain" description="Interferon-related developmental regulator N-terminal" evidence="8">
    <location>
        <begin position="222"/>
        <end position="518"/>
    </location>
</feature>
<evidence type="ECO:0000256" key="5">
    <source>
        <dbReference type="ARBA" id="ARBA00068646"/>
    </source>
</evidence>
<dbReference type="AlphaFoldDB" id="A0A8I3PA64"/>
<comment type="similarity">
    <text evidence="1">Belongs to the IFRD family.</text>
</comment>
<keyword evidence="2" id="KW-0810">Translation regulation</keyword>
<dbReference type="Proteomes" id="UP000805418">
    <property type="component" value="Chromosome 20"/>
</dbReference>
<comment type="subunit">
    <text evidence="4">Associates with ribosomes; promoting ribosome inactivation.</text>
</comment>
<dbReference type="InterPro" id="IPR007701">
    <property type="entry name" value="Interferon-rel_develop_reg_N"/>
</dbReference>
<name>A0A8I3PA64_CANLF</name>
<dbReference type="InterPro" id="IPR006921">
    <property type="entry name" value="Interferon-rel_develop_reg_C"/>
</dbReference>
<dbReference type="Pfam" id="PF04836">
    <property type="entry name" value="IFRD_C"/>
    <property type="match status" value="1"/>
</dbReference>
<dbReference type="GO" id="GO:0043022">
    <property type="term" value="F:ribosome binding"/>
    <property type="evidence" value="ECO:0007669"/>
    <property type="project" value="UniProtKB-ARBA"/>
</dbReference>
<feature type="compositionally biased region" description="Polar residues" evidence="6">
    <location>
        <begin position="218"/>
        <end position="234"/>
    </location>
</feature>
<feature type="compositionally biased region" description="Basic residues" evidence="6">
    <location>
        <begin position="136"/>
        <end position="152"/>
    </location>
</feature>
<gene>
    <name evidence="9" type="primary">IFRD2</name>
</gene>
<keyword evidence="10" id="KW-1185">Reference proteome</keyword>
<evidence type="ECO:0000256" key="4">
    <source>
        <dbReference type="ARBA" id="ARBA00065029"/>
    </source>
</evidence>
<dbReference type="SUPFAM" id="SSF48371">
    <property type="entry name" value="ARM repeat"/>
    <property type="match status" value="1"/>
</dbReference>
<evidence type="ECO:0000313" key="9">
    <source>
        <dbReference type="Ensembl" id="ENSCAFP00845030601.1"/>
    </source>
</evidence>
<feature type="region of interest" description="Disordered" evidence="6">
    <location>
        <begin position="135"/>
        <end position="250"/>
    </location>
</feature>
<feature type="region of interest" description="Disordered" evidence="6">
    <location>
        <begin position="27"/>
        <end position="101"/>
    </location>
</feature>
<dbReference type="FunCoup" id="A0A8I3PA64">
    <property type="interactions" value="3"/>
</dbReference>
<evidence type="ECO:0000313" key="10">
    <source>
        <dbReference type="Proteomes" id="UP000805418"/>
    </source>
</evidence>
<evidence type="ECO:0000256" key="2">
    <source>
        <dbReference type="ARBA" id="ARBA00022845"/>
    </source>
</evidence>
<reference evidence="9" key="1">
    <citation type="submission" date="2020-03" db="EMBL/GenBank/DDBJ databases">
        <title>Long-read based genome assembly of a Labrador retriever dog.</title>
        <authorList>
            <person name="Eory L."/>
            <person name="Zhang W."/>
            <person name="Schoenebeck J."/>
        </authorList>
    </citation>
    <scope>NUCLEOTIDE SEQUENCE [LARGE SCALE GENOMIC DNA]</scope>
    <source>
        <strain evidence="9">Labrador retriever</strain>
    </source>
</reference>
<dbReference type="FunFam" id="1.25.10.10:FF:000192">
    <property type="entry name" value="Interferon related developmental regulator 1"/>
    <property type="match status" value="1"/>
</dbReference>
<dbReference type="GO" id="GO:0030371">
    <property type="term" value="F:translation repressor activity"/>
    <property type="evidence" value="ECO:0007669"/>
    <property type="project" value="UniProtKB-ARBA"/>
</dbReference>
<dbReference type="GeneTree" id="ENSGT00390000013347"/>
<feature type="compositionally biased region" description="Basic and acidic residues" evidence="6">
    <location>
        <begin position="170"/>
        <end position="181"/>
    </location>
</feature>
<dbReference type="PANTHER" id="PTHR12354:SF8">
    <property type="entry name" value="INTERFERON-RELATED DEVELOPMENTAL REGULATOR 2"/>
    <property type="match status" value="1"/>
</dbReference>
<comment type="function">
    <text evidence="3">Ribosome-binding protein that acts as an inhibitor of mRNA translation by promoting ribosome inactivation. Associates with the P- and E-sites of the ribosome and inserts a C-terminal helix into the mRNA exit channel to preclude translation.</text>
</comment>
<dbReference type="InterPro" id="IPR039777">
    <property type="entry name" value="IFRD"/>
</dbReference>
<evidence type="ECO:0000256" key="6">
    <source>
        <dbReference type="SAM" id="MobiDB-lite"/>
    </source>
</evidence>